<protein>
    <submittedName>
        <fullName evidence="1">Uncharacterized protein</fullName>
    </submittedName>
</protein>
<organism evidence="1">
    <name type="scientific">gut metagenome</name>
    <dbReference type="NCBI Taxonomy" id="749906"/>
    <lineage>
        <taxon>unclassified sequences</taxon>
        <taxon>metagenomes</taxon>
        <taxon>organismal metagenomes</taxon>
    </lineage>
</organism>
<gene>
    <name evidence="1" type="ORF">EVA_18770</name>
</gene>
<reference evidence="1" key="1">
    <citation type="journal article" date="2012" name="PLoS ONE">
        <title>Gene sets for utilization of primary and secondary nutrition supplies in the distal gut of endangered iberian lynx.</title>
        <authorList>
            <person name="Alcaide M."/>
            <person name="Messina E."/>
            <person name="Richter M."/>
            <person name="Bargiela R."/>
            <person name="Peplies J."/>
            <person name="Huws S.A."/>
            <person name="Newbold C.J."/>
            <person name="Golyshin P.N."/>
            <person name="Simon M.A."/>
            <person name="Lopez G."/>
            <person name="Yakimov M.M."/>
            <person name="Ferrer M."/>
        </authorList>
    </citation>
    <scope>NUCLEOTIDE SEQUENCE</scope>
</reference>
<evidence type="ECO:0000313" key="1">
    <source>
        <dbReference type="EMBL" id="EJW93118.1"/>
    </source>
</evidence>
<name>J9FFC1_9ZZZZ</name>
<dbReference type="EMBL" id="AMCI01007155">
    <property type="protein sequence ID" value="EJW93118.1"/>
    <property type="molecule type" value="Genomic_DNA"/>
</dbReference>
<sequence length="44" mass="5135">MRFLPKISICFFNHLPISAFVQSNSHENFVVFQCDNLLSHLLNL</sequence>
<proteinExistence type="predicted"/>
<accession>J9FFC1</accession>
<comment type="caution">
    <text evidence="1">The sequence shown here is derived from an EMBL/GenBank/DDBJ whole genome shotgun (WGS) entry which is preliminary data.</text>
</comment>
<dbReference type="AlphaFoldDB" id="J9FFC1"/>